<gene>
    <name evidence="2" type="ORF">IJ22_39500</name>
</gene>
<dbReference type="GO" id="GO:0016829">
    <property type="term" value="F:lyase activity"/>
    <property type="evidence" value="ECO:0007669"/>
    <property type="project" value="UniProtKB-KW"/>
</dbReference>
<dbReference type="InterPro" id="IPR014824">
    <property type="entry name" value="Nfu/NifU_N"/>
</dbReference>
<evidence type="ECO:0000256" key="1">
    <source>
        <dbReference type="ARBA" id="ARBA00045876"/>
    </source>
</evidence>
<proteinExistence type="predicted"/>
<dbReference type="PANTHER" id="PTHR12697">
    <property type="entry name" value="PBS LYASE HEAT-LIKE PROTEIN"/>
    <property type="match status" value="1"/>
</dbReference>
<dbReference type="RefSeq" id="WP_062409976.1">
    <property type="nucleotide sequence ID" value="NZ_BJCS01000012.1"/>
</dbReference>
<organism evidence="2 3">
    <name type="scientific">Paenibacillus naphthalenovorans</name>
    <dbReference type="NCBI Taxonomy" id="162209"/>
    <lineage>
        <taxon>Bacteria</taxon>
        <taxon>Bacillati</taxon>
        <taxon>Bacillota</taxon>
        <taxon>Bacilli</taxon>
        <taxon>Bacillales</taxon>
        <taxon>Paenibacillaceae</taxon>
        <taxon>Paenibacillus</taxon>
    </lineage>
</organism>
<dbReference type="InterPro" id="IPR021133">
    <property type="entry name" value="HEAT_type_2"/>
</dbReference>
<dbReference type="Proteomes" id="UP000061660">
    <property type="component" value="Chromosome"/>
</dbReference>
<reference evidence="3" key="1">
    <citation type="submission" date="2015-12" db="EMBL/GenBank/DDBJ databases">
        <title>Complete genome sequences of two moderately thermophilic Paenibacillus species.</title>
        <authorList>
            <person name="Butler R.III."/>
            <person name="Wang J."/>
            <person name="Stark B.C."/>
            <person name="Pombert J.-F."/>
        </authorList>
    </citation>
    <scope>NUCLEOTIDE SEQUENCE [LARGE SCALE GENOMIC DNA]</scope>
    <source>
        <strain evidence="3">32O-Y</strain>
    </source>
</reference>
<dbReference type="SUPFAM" id="SSF110836">
    <property type="entry name" value="Hypothetical protein SAV1430"/>
    <property type="match status" value="1"/>
</dbReference>
<reference evidence="2 3" key="2">
    <citation type="journal article" date="2016" name="Genome Announc.">
        <title>Complete Genome Sequences of Two Interactive Moderate Thermophiles, Paenibacillus napthalenovorans 32O-Y and Paenibacillus sp. 32O-W.</title>
        <authorList>
            <person name="Butler R.R.III."/>
            <person name="Wang J."/>
            <person name="Stark B.C."/>
            <person name="Pombert J.F."/>
        </authorList>
    </citation>
    <scope>NUCLEOTIDE SEQUENCE [LARGE SCALE GENOMIC DNA]</scope>
    <source>
        <strain evidence="2 3">32O-Y</strain>
    </source>
</reference>
<name>A0A0U2VU94_9BACL</name>
<dbReference type="EMBL" id="CP013652">
    <property type="protein sequence ID" value="ALS24262.1"/>
    <property type="molecule type" value="Genomic_DNA"/>
</dbReference>
<evidence type="ECO:0000313" key="2">
    <source>
        <dbReference type="EMBL" id="ALS24262.1"/>
    </source>
</evidence>
<dbReference type="Gene3D" id="3.30.1370.70">
    <property type="entry name" value="Scaffold protein Nfu/NifU, N-terminal domain"/>
    <property type="match status" value="1"/>
</dbReference>
<dbReference type="Pfam" id="PF08712">
    <property type="entry name" value="Nfu_N"/>
    <property type="match status" value="1"/>
</dbReference>
<dbReference type="Pfam" id="PF13769">
    <property type="entry name" value="Virulence_fact"/>
    <property type="match status" value="1"/>
</dbReference>
<evidence type="ECO:0000313" key="3">
    <source>
        <dbReference type="Proteomes" id="UP000061660"/>
    </source>
</evidence>
<dbReference type="Pfam" id="PF13646">
    <property type="entry name" value="HEAT_2"/>
    <property type="match status" value="1"/>
</dbReference>
<dbReference type="SUPFAM" id="SSF48371">
    <property type="entry name" value="ARM repeat"/>
    <property type="match status" value="1"/>
</dbReference>
<dbReference type="KEGG" id="pnp:IJ22_39500"/>
<dbReference type="InterPro" id="IPR025989">
    <property type="entry name" value="Virulence_F_dom"/>
</dbReference>
<dbReference type="PANTHER" id="PTHR12697:SF37">
    <property type="entry name" value="CONSERVED VIRULENCE FACTOR C"/>
    <property type="match status" value="1"/>
</dbReference>
<protein>
    <submittedName>
        <fullName evidence="2">PBS lyase</fullName>
    </submittedName>
</protein>
<dbReference type="GO" id="GO:0016491">
    <property type="term" value="F:oxidoreductase activity"/>
    <property type="evidence" value="ECO:0007669"/>
    <property type="project" value="TreeGrafter"/>
</dbReference>
<accession>A0A0U2VU94</accession>
<dbReference type="OrthoDB" id="420201at2"/>
<keyword evidence="3" id="KW-1185">Reference proteome</keyword>
<dbReference type="AlphaFoldDB" id="A0A0U2VU94"/>
<dbReference type="InterPro" id="IPR036498">
    <property type="entry name" value="Nfu/NifU_N_sf"/>
</dbReference>
<dbReference type="InterPro" id="IPR016024">
    <property type="entry name" value="ARM-type_fold"/>
</dbReference>
<dbReference type="PROSITE" id="PS50077">
    <property type="entry name" value="HEAT_REPEAT"/>
    <property type="match status" value="1"/>
</dbReference>
<dbReference type="PATRIC" id="fig|162209.4.peg.4193"/>
<dbReference type="SMART" id="SM00932">
    <property type="entry name" value="Nfu_N"/>
    <property type="match status" value="1"/>
</dbReference>
<keyword evidence="2" id="KW-0456">Lyase</keyword>
<dbReference type="STRING" id="162209.IJ22_39500"/>
<comment type="function">
    <text evidence="1">Catalyzes the hydroxylation of the N(6)-(4-aminobutyl)-L-lysine intermediate produced by deoxyhypusine synthase/DHPS on a critical lysine of the eukaryotic translation initiation factor 5A/eIF-5A. This is the second step of the post-translational modification of that lysine into an unusual amino acid residue named hypusine. Hypusination is unique to mature eIF-5A factor and is essential for its function.</text>
</comment>
<dbReference type="InterPro" id="IPR004155">
    <property type="entry name" value="PBS_lyase_HEAT"/>
</dbReference>
<dbReference type="InterPro" id="IPR011989">
    <property type="entry name" value="ARM-like"/>
</dbReference>
<dbReference type="SMART" id="SM00567">
    <property type="entry name" value="EZ_HEAT"/>
    <property type="match status" value="4"/>
</dbReference>
<sequence length="397" mass="44096">MNIISIEPTPSPNTMKINVTEKLPDGVRQTFTRDKAAEAQAPKLRQLLAIEGVKSLYRAADFIALDRTPKGDWPSILAEARAILGEADSGISPVSAPSGANQPGERIPANDAEEAAFGEVKVRLQHFRGIPLQVRVTNGLEERRDALPQRFSDAAIRAAAASPNLIKERSLDDWDTRYGELQEVLNDVVQELDAAYSDEQLEQLIAQAQEGPAQGEARELAKTGRKTLSYEETERQLNAPDWKQRYAALQQIKPSDSTLPLLLKALEDEQANVRRLAAVYLGDLKDPKVLPYLYRALRDVSSSVRRTAGDTLSDLGDPAAQEAMIEALQDPNKLVRWRAARFLYEVGDEQALPALREAQDDPEFEVRMQVRMALERIEGGQAAEGSVWQQMARRNHS</sequence>
<dbReference type="Gene3D" id="1.25.10.10">
    <property type="entry name" value="Leucine-rich Repeat Variant"/>
    <property type="match status" value="1"/>
</dbReference>